<feature type="region of interest" description="Disordered" evidence="1">
    <location>
        <begin position="526"/>
        <end position="689"/>
    </location>
</feature>
<dbReference type="OrthoDB" id="223034at2"/>
<organism evidence="2 3">
    <name type="scientific">Tautonia plasticadhaerens</name>
    <dbReference type="NCBI Taxonomy" id="2527974"/>
    <lineage>
        <taxon>Bacteria</taxon>
        <taxon>Pseudomonadati</taxon>
        <taxon>Planctomycetota</taxon>
        <taxon>Planctomycetia</taxon>
        <taxon>Isosphaerales</taxon>
        <taxon>Isosphaeraceae</taxon>
        <taxon>Tautonia</taxon>
    </lineage>
</organism>
<dbReference type="InterPro" id="IPR014867">
    <property type="entry name" value="Spore_coat_CotH_CotH2/3/7"/>
</dbReference>
<sequence length="752" mass="84796">MDPAIVDHPEFGGEALEAALRSIPTISLTTDLAHLFDPATGIYANSLQGGRDWERPASVELINPDGAPGFQAGAGVRIRGSSSAVPTNPKHSFRLFFRDGYGAPSLDFPLFGDEGVDSFEKLDLRTAQSLSWSFTGDPGSNFVAEVFARDTMRDLGQPYTRSRHYHLYLNGHYWGLYQSEERPSREFAESYFGGDEDDYDVVKVESGLYTIEATDGDLGAWRQLWQATTAPGGLSTLEAYYRVQGKDPDGSDNPAREVLLDVDNLIDYMATNLYIGNLDGPIGGDPSTGLFINNFYAIRNRAPDARQGFQFIMRDAEWSLLDHNVDRNGPYEVGSDFPRFNPQYLHQQLLANLAYREQFAARVRRYVSPGGPLTPEESIARFRARAAEIDAAVLAESARWGDAQRPDAPLTRADWLAAVDRVTSQFFPRRTGVFVDQLRDRGILPPDPSVVDPAARPVPGDYDADDVADLALFRRGTARGSFLASTPGGELSRDLGGPGDIPITGDFDGDDVADFAVFRPDSPQMPGASEWFISGSSNRGSHPPLRRLGPRPAGRGRLHRRRHHRLRRLPADQRPGPRRRPVVHPAERGRLGLQRHLRRRRRPGPAGPRRLRRRRPGRPRRLPADQRPGPRRRPVVHPAERPERRHLQRPGRRLCPPVRPGRRRPPRAGRLRRRRPGRRRRLPADDLRVVHPPIDRGRLLHDLRHPGRRAGAGRLHRRRCRRPGRLPPLGRRLERPAPRRPRRDRHPVRRPR</sequence>
<feature type="region of interest" description="Disordered" evidence="1">
    <location>
        <begin position="705"/>
        <end position="752"/>
    </location>
</feature>
<dbReference type="InterPro" id="IPR028994">
    <property type="entry name" value="Integrin_alpha_N"/>
</dbReference>
<feature type="compositionally biased region" description="Basic residues" evidence="1">
    <location>
        <begin position="714"/>
        <end position="724"/>
    </location>
</feature>
<evidence type="ECO:0000256" key="1">
    <source>
        <dbReference type="SAM" id="MobiDB-lite"/>
    </source>
</evidence>
<feature type="compositionally biased region" description="Basic residues" evidence="1">
    <location>
        <begin position="660"/>
        <end position="681"/>
    </location>
</feature>
<dbReference type="SUPFAM" id="SSF69318">
    <property type="entry name" value="Integrin alpha N-terminal domain"/>
    <property type="match status" value="1"/>
</dbReference>
<proteinExistence type="predicted"/>
<dbReference type="EMBL" id="CP036426">
    <property type="protein sequence ID" value="QDV34439.1"/>
    <property type="molecule type" value="Genomic_DNA"/>
</dbReference>
<evidence type="ECO:0000313" key="2">
    <source>
        <dbReference type="EMBL" id="QDV34439.1"/>
    </source>
</evidence>
<feature type="compositionally biased region" description="Basic residues" evidence="1">
    <location>
        <begin position="593"/>
        <end position="621"/>
    </location>
</feature>
<feature type="compositionally biased region" description="Basic residues" evidence="1">
    <location>
        <begin position="738"/>
        <end position="752"/>
    </location>
</feature>
<name>A0A518H0R2_9BACT</name>
<reference evidence="2 3" key="1">
    <citation type="submission" date="2019-02" db="EMBL/GenBank/DDBJ databases">
        <title>Deep-cultivation of Planctomycetes and their phenomic and genomic characterization uncovers novel biology.</title>
        <authorList>
            <person name="Wiegand S."/>
            <person name="Jogler M."/>
            <person name="Boedeker C."/>
            <person name="Pinto D."/>
            <person name="Vollmers J."/>
            <person name="Rivas-Marin E."/>
            <person name="Kohn T."/>
            <person name="Peeters S.H."/>
            <person name="Heuer A."/>
            <person name="Rast P."/>
            <person name="Oberbeckmann S."/>
            <person name="Bunk B."/>
            <person name="Jeske O."/>
            <person name="Meyerdierks A."/>
            <person name="Storesund J.E."/>
            <person name="Kallscheuer N."/>
            <person name="Luecker S."/>
            <person name="Lage O.M."/>
            <person name="Pohl T."/>
            <person name="Merkel B.J."/>
            <person name="Hornburger P."/>
            <person name="Mueller R.-W."/>
            <person name="Bruemmer F."/>
            <person name="Labrenz M."/>
            <person name="Spormann A.M."/>
            <person name="Op den Camp H."/>
            <person name="Overmann J."/>
            <person name="Amann R."/>
            <person name="Jetten M.S.M."/>
            <person name="Mascher T."/>
            <person name="Medema M.H."/>
            <person name="Devos D.P."/>
            <person name="Kaster A.-K."/>
            <person name="Ovreas L."/>
            <person name="Rohde M."/>
            <person name="Galperin M.Y."/>
            <person name="Jogler C."/>
        </authorList>
    </citation>
    <scope>NUCLEOTIDE SEQUENCE [LARGE SCALE GENOMIC DNA]</scope>
    <source>
        <strain evidence="2 3">ElP</strain>
    </source>
</reference>
<dbReference type="Proteomes" id="UP000317835">
    <property type="component" value="Chromosome"/>
</dbReference>
<dbReference type="KEGG" id="tpla:ElP_23280"/>
<accession>A0A518H0R2</accession>
<gene>
    <name evidence="2" type="ORF">ElP_23280</name>
</gene>
<feature type="compositionally biased region" description="Basic residues" evidence="1">
    <location>
        <begin position="544"/>
        <end position="568"/>
    </location>
</feature>
<protein>
    <submittedName>
        <fullName evidence="2">CotH protein</fullName>
    </submittedName>
</protein>
<keyword evidence="3" id="KW-1185">Reference proteome</keyword>
<dbReference type="AlphaFoldDB" id="A0A518H0R2"/>
<evidence type="ECO:0000313" key="3">
    <source>
        <dbReference type="Proteomes" id="UP000317835"/>
    </source>
</evidence>
<dbReference type="Pfam" id="PF08757">
    <property type="entry name" value="CotH"/>
    <property type="match status" value="1"/>
</dbReference>